<proteinExistence type="predicted"/>
<name>A0A4E0PZ59_9EURY</name>
<evidence type="ECO:0000313" key="2">
    <source>
        <dbReference type="Proteomes" id="UP000297295"/>
    </source>
</evidence>
<dbReference type="OrthoDB" id="52980at2157"/>
<dbReference type="Proteomes" id="UP000297295">
    <property type="component" value="Unassembled WGS sequence"/>
</dbReference>
<evidence type="ECO:0000313" key="1">
    <source>
        <dbReference type="EMBL" id="TGC10952.1"/>
    </source>
</evidence>
<sequence>MVDTPREIEIEKDVENFIKKAARDFRLCTTCGGPVIYPIEYSTPKDTDLTVEIGDSTLYISRVQARYLRQIEMRMLERYCRHLERDVNNPHPEIH</sequence>
<dbReference type="EMBL" id="PGGK01000002">
    <property type="protein sequence ID" value="TGC10952.1"/>
    <property type="molecule type" value="Genomic_DNA"/>
</dbReference>
<accession>A0A4E0PZ59</accession>
<keyword evidence="2" id="KW-1185">Reference proteome</keyword>
<protein>
    <submittedName>
        <fullName evidence="1">Uncharacterized protein</fullName>
    </submittedName>
</protein>
<dbReference type="AlphaFoldDB" id="A0A4E0PZ59"/>
<reference evidence="1 2" key="1">
    <citation type="submission" date="2017-11" db="EMBL/GenBank/DDBJ databases">
        <title>Isolation and Characterization of Methanogenic Archaea from Saline Meromictic Lake at Siberia.</title>
        <authorList>
            <person name="Shen Y."/>
            <person name="Huang H.-H."/>
            <person name="Lai M.-C."/>
            <person name="Chen S.-C."/>
        </authorList>
    </citation>
    <scope>NUCLEOTIDE SEQUENCE [LARGE SCALE GENOMIC DNA]</scope>
    <source>
        <strain evidence="1 2">SY-01</strain>
    </source>
</reference>
<organism evidence="1 2">
    <name type="scientific">Methanolobus halotolerans</name>
    <dbReference type="NCBI Taxonomy" id="2052935"/>
    <lineage>
        <taxon>Archaea</taxon>
        <taxon>Methanobacteriati</taxon>
        <taxon>Methanobacteriota</taxon>
        <taxon>Stenosarchaea group</taxon>
        <taxon>Methanomicrobia</taxon>
        <taxon>Methanosarcinales</taxon>
        <taxon>Methanosarcinaceae</taxon>
        <taxon>Methanolobus</taxon>
    </lineage>
</organism>
<dbReference type="RefSeq" id="WP_135388490.1">
    <property type="nucleotide sequence ID" value="NZ_PGGK01000002.1"/>
</dbReference>
<comment type="caution">
    <text evidence="1">The sequence shown here is derived from an EMBL/GenBank/DDBJ whole genome shotgun (WGS) entry which is preliminary data.</text>
</comment>
<gene>
    <name evidence="1" type="ORF">CUN85_02010</name>
</gene>